<dbReference type="OrthoDB" id="3189065at2"/>
<dbReference type="PANTHER" id="PTHR43135:SF3">
    <property type="entry name" value="ALPHA-D-RIBOSE 1-METHYLPHOSPHONATE 5-TRIPHOSPHATE DIPHOSPHATASE"/>
    <property type="match status" value="1"/>
</dbReference>
<protein>
    <submittedName>
        <fullName evidence="2">Imidazolonepropionase-like amidohydrolase</fullName>
    </submittedName>
</protein>
<keyword evidence="3" id="KW-1185">Reference proteome</keyword>
<comment type="caution">
    <text evidence="2">The sequence shown here is derived from an EMBL/GenBank/DDBJ whole genome shotgun (WGS) entry which is preliminary data.</text>
</comment>
<gene>
    <name evidence="2" type="ORF">EDD26_1719</name>
</gene>
<name>A0A3N2ATG9_9MICO</name>
<evidence type="ECO:0000259" key="1">
    <source>
        <dbReference type="Pfam" id="PF01979"/>
    </source>
</evidence>
<dbReference type="InterPro" id="IPR032466">
    <property type="entry name" value="Metal_Hydrolase"/>
</dbReference>
<dbReference type="SUPFAM" id="SSF51338">
    <property type="entry name" value="Composite domain of metallo-dependent hydrolases"/>
    <property type="match status" value="1"/>
</dbReference>
<evidence type="ECO:0000313" key="2">
    <source>
        <dbReference type="EMBL" id="ROR66337.1"/>
    </source>
</evidence>
<dbReference type="AlphaFoldDB" id="A0A3N2ATG9"/>
<dbReference type="InterPro" id="IPR051781">
    <property type="entry name" value="Metallo-dep_Hydrolase"/>
</dbReference>
<dbReference type="InterPro" id="IPR057744">
    <property type="entry name" value="OTAase-like"/>
</dbReference>
<dbReference type="Gene3D" id="2.30.40.10">
    <property type="entry name" value="Urease, subunit C, domain 1"/>
    <property type="match status" value="1"/>
</dbReference>
<dbReference type="GO" id="GO:0016810">
    <property type="term" value="F:hydrolase activity, acting on carbon-nitrogen (but not peptide) bonds"/>
    <property type="evidence" value="ECO:0007669"/>
    <property type="project" value="InterPro"/>
</dbReference>
<dbReference type="EMBL" id="RKHJ01000001">
    <property type="protein sequence ID" value="ROR66337.1"/>
    <property type="molecule type" value="Genomic_DNA"/>
</dbReference>
<dbReference type="Pfam" id="PF01979">
    <property type="entry name" value="Amidohydro_1"/>
    <property type="match status" value="1"/>
</dbReference>
<evidence type="ECO:0000313" key="3">
    <source>
        <dbReference type="Proteomes" id="UP000275456"/>
    </source>
</evidence>
<dbReference type="SUPFAM" id="SSF51556">
    <property type="entry name" value="Metallo-dependent hydrolases"/>
    <property type="match status" value="1"/>
</dbReference>
<reference evidence="2 3" key="1">
    <citation type="submission" date="2018-11" db="EMBL/GenBank/DDBJ databases">
        <title>Sequencing the genomes of 1000 actinobacteria strains.</title>
        <authorList>
            <person name="Klenk H.-P."/>
        </authorList>
    </citation>
    <scope>NUCLEOTIDE SEQUENCE [LARGE SCALE GENOMIC DNA]</scope>
    <source>
        <strain evidence="2 3">DSM 9580</strain>
    </source>
</reference>
<keyword evidence="2" id="KW-0378">Hydrolase</keyword>
<dbReference type="Proteomes" id="UP000275456">
    <property type="component" value="Unassembled WGS sequence"/>
</dbReference>
<accession>A0A3N2ATG9</accession>
<dbReference type="InterPro" id="IPR006680">
    <property type="entry name" value="Amidohydro-rel"/>
</dbReference>
<proteinExistence type="predicted"/>
<feature type="domain" description="Amidohydrolase-related" evidence="1">
    <location>
        <begin position="53"/>
        <end position="399"/>
    </location>
</feature>
<dbReference type="RefSeq" id="WP_123697336.1">
    <property type="nucleotide sequence ID" value="NZ_RKHJ01000001.1"/>
</dbReference>
<dbReference type="Gene3D" id="3.20.20.140">
    <property type="entry name" value="Metal-dependent hydrolases"/>
    <property type="match status" value="1"/>
</dbReference>
<organism evidence="2 3">
    <name type="scientific">Agrococcus jenensis</name>
    <dbReference type="NCBI Taxonomy" id="46353"/>
    <lineage>
        <taxon>Bacteria</taxon>
        <taxon>Bacillati</taxon>
        <taxon>Actinomycetota</taxon>
        <taxon>Actinomycetes</taxon>
        <taxon>Micrococcales</taxon>
        <taxon>Microbacteriaceae</taxon>
        <taxon>Agrococcus</taxon>
    </lineage>
</organism>
<dbReference type="InterPro" id="IPR011059">
    <property type="entry name" value="Metal-dep_hydrolase_composite"/>
</dbReference>
<dbReference type="CDD" id="cd01299">
    <property type="entry name" value="Met_dep_hydrolase_A"/>
    <property type="match status" value="1"/>
</dbReference>
<sequence length="406" mass="43672">MTADLIVRDATWLDVAAGTYREGDLTIRDGRFVDVDERPARGDVREVDAGGRFVLPGLIDCHVHVTAHTAALGSLGAESPNYVAMQASRLMGDMLDRGFTTVRDVAGADFGLHDAQREGLLRGPRLFFGGKALSQTGGHADPRERGESHVQGDYTCSHIGRIADGVDAVRHAARDELRKGAHHVKIMAGGGVASPTDRIDSTQYSLEEIAAVVEEAEAANRYVTAHAYTGRSINRALRAGVRGIEHGNLLDDESIELLLEHDAFLTMNLVTYHSLKEEGREFGLSQENWEKVDAVLTGGMEALEKAHRGGVNLCYGSDLLGGMQRHQAQEFAVRADVVPTLDTIRSATTTAARLLQREGELGVIAPGAHGDLVILDRDPLEDVAALADGRPEVVVQGGAVVIDRRS</sequence>
<dbReference type="PANTHER" id="PTHR43135">
    <property type="entry name" value="ALPHA-D-RIBOSE 1-METHYLPHOSPHONATE 5-TRIPHOSPHATE DIPHOSPHATASE"/>
    <property type="match status" value="1"/>
</dbReference>